<keyword evidence="2" id="KW-0677">Repeat</keyword>
<dbReference type="InterPro" id="IPR011608">
    <property type="entry name" value="PRD"/>
</dbReference>
<reference evidence="8 9" key="1">
    <citation type="journal article" date="2016" name="Int. J. Syst. Evol. Microbiol.">
        <title>Streptococcuspantholopis sp. nov., isolated from faeces of the Tibetan antelope (Pantholops hodgsonii).</title>
        <authorList>
            <person name="Bai X."/>
            <person name="Xiong Y."/>
            <person name="Lu S."/>
            <person name="Jin D."/>
            <person name="Lai X."/>
            <person name="Yang J."/>
            <person name="Niu L."/>
            <person name="Hu S."/>
            <person name="Meng X."/>
            <person name="Pu J."/>
            <person name="Ye C."/>
            <person name="Xu J."/>
        </authorList>
    </citation>
    <scope>NUCLEOTIDE SEQUENCE [LARGE SCALE GENOMIC DNA]</scope>
    <source>
        <strain evidence="8 9">TA 26</strain>
    </source>
</reference>
<keyword evidence="5" id="KW-0804">Transcription</keyword>
<dbReference type="PROSITE" id="PS51094">
    <property type="entry name" value="PTS_EIIA_TYPE_2"/>
    <property type="match status" value="1"/>
</dbReference>
<dbReference type="Pfam" id="PF08279">
    <property type="entry name" value="HTH_11"/>
    <property type="match status" value="1"/>
</dbReference>
<dbReference type="SUPFAM" id="SSF63520">
    <property type="entry name" value="PTS-regulatory domain, PRD"/>
    <property type="match status" value="1"/>
</dbReference>
<keyword evidence="4" id="KW-0010">Activator</keyword>
<sequence>MNYRQVSILRDLLLTESFITGKTLADKYSVSTKTIYSDLSFLNSEIEELSNKIEKIPRRGIRLAVDANEKKHLADLLNHFHFHAEGINDISREYLLVKSLFFDEKEVDIIDWSVQYFVSETSVRRDIDKLENKFADYRIRMERRNGKYHVVGQEQEIRTFLRNYLITEFHLELSSIAQTKRFTYFFSKEEIERVIAIVSHYAEIYHFTLSEQYSIYLIVDLLIAKMRYVNGHTFVSDGSMHFVDKLSYYEVYTFACDLFRECVCFKGDSMPLLEIINLSYTLLSVGYETNDLIVGDQINRIISNLINRVSRLLSIDLRKDRHLFKMLISHVQPMIFRLKNKIIVSSDITEEIKKKYSVLYNIVWLSCRELSDTFSIDITDGEMAFLTVHFEIAIEKLAKPLLIYVVCPQGLATTELNIRSLSHVISNFDHLVKIDASELTQAKIEQADMIISSISLSDTDVDASKIIFISPILTDADLENLQSRYLQLQKGNRRVLSVIESREAYTKSLIHQLIGDNIFLNVDKGTVNDCIDFLVAKSAAQNRENPSYRQSIRIREDLGSTSVYTGIALPHALPIAVSESQLVIMTLKKPIRWGSNMVKVIMLISMSQEDEFFYKDALISLYSKIDSSDYIDQLWHSTTVSDFMERL</sequence>
<dbReference type="SUPFAM" id="SSF46785">
    <property type="entry name" value="Winged helix' DNA-binding domain"/>
    <property type="match status" value="1"/>
</dbReference>
<evidence type="ECO:0000259" key="7">
    <source>
        <dbReference type="PROSITE" id="PS51372"/>
    </source>
</evidence>
<dbReference type="Gene3D" id="1.10.1790.10">
    <property type="entry name" value="PRD domain"/>
    <property type="match status" value="1"/>
</dbReference>
<organism evidence="8 9">
    <name type="scientific">Streptococcus pantholopis</name>
    <dbReference type="NCBI Taxonomy" id="1811193"/>
    <lineage>
        <taxon>Bacteria</taxon>
        <taxon>Bacillati</taxon>
        <taxon>Bacillota</taxon>
        <taxon>Bacilli</taxon>
        <taxon>Lactobacillales</taxon>
        <taxon>Streptococcaceae</taxon>
        <taxon>Streptococcus</taxon>
    </lineage>
</organism>
<dbReference type="InterPro" id="IPR036634">
    <property type="entry name" value="PRD_sf"/>
</dbReference>
<feature type="domain" description="PTS EIIA type-2" evidence="6">
    <location>
        <begin position="511"/>
        <end position="647"/>
    </location>
</feature>
<evidence type="ECO:0000256" key="3">
    <source>
        <dbReference type="ARBA" id="ARBA00023015"/>
    </source>
</evidence>
<dbReference type="SUPFAM" id="SSF55804">
    <property type="entry name" value="Phoshotransferase/anion transport protein"/>
    <property type="match status" value="1"/>
</dbReference>
<dbReference type="STRING" id="1811193.A0O21_08290"/>
<dbReference type="OrthoDB" id="3239954at2"/>
<dbReference type="GO" id="GO:0008982">
    <property type="term" value="F:protein-N(PI)-phosphohistidine-sugar phosphotransferase activity"/>
    <property type="evidence" value="ECO:0007669"/>
    <property type="project" value="InterPro"/>
</dbReference>
<keyword evidence="9" id="KW-1185">Reference proteome</keyword>
<protein>
    <submittedName>
        <fullName evidence="8">Uncharacterized protein</fullName>
    </submittedName>
</protein>
<dbReference type="SUPFAM" id="SSF52794">
    <property type="entry name" value="PTS system IIB component-like"/>
    <property type="match status" value="1"/>
</dbReference>
<dbReference type="Gene3D" id="3.40.930.10">
    <property type="entry name" value="Mannitol-specific EII, Chain A"/>
    <property type="match status" value="1"/>
</dbReference>
<evidence type="ECO:0000256" key="4">
    <source>
        <dbReference type="ARBA" id="ARBA00023159"/>
    </source>
</evidence>
<evidence type="ECO:0000256" key="2">
    <source>
        <dbReference type="ARBA" id="ARBA00022737"/>
    </source>
</evidence>
<reference evidence="9" key="2">
    <citation type="submission" date="2016-03" db="EMBL/GenBank/DDBJ databases">
        <title>Streptococcus antelopensis sp. nov., isolated from the feces of the Tibetan antelope (Pantholops hodgsonii) in Hoh Xil National Nature Reserve, Qinghai, China.</title>
        <authorList>
            <person name="Bai X."/>
        </authorList>
    </citation>
    <scope>NUCLEOTIDE SEQUENCE [LARGE SCALE GENOMIC DNA]</scope>
    <source>
        <strain evidence="9">TA 26</strain>
    </source>
</reference>
<evidence type="ECO:0000313" key="9">
    <source>
        <dbReference type="Proteomes" id="UP000077317"/>
    </source>
</evidence>
<dbReference type="Gene3D" id="1.10.10.10">
    <property type="entry name" value="Winged helix-like DNA-binding domain superfamily/Winged helix DNA-binding domain"/>
    <property type="match status" value="2"/>
</dbReference>
<dbReference type="Proteomes" id="UP000077317">
    <property type="component" value="Chromosome"/>
</dbReference>
<dbReference type="InterPro" id="IPR016152">
    <property type="entry name" value="PTrfase/Anion_transptr"/>
</dbReference>
<dbReference type="InterPro" id="IPR036388">
    <property type="entry name" value="WH-like_DNA-bd_sf"/>
</dbReference>
<evidence type="ECO:0000256" key="5">
    <source>
        <dbReference type="ARBA" id="ARBA00023163"/>
    </source>
</evidence>
<evidence type="ECO:0000256" key="1">
    <source>
        <dbReference type="ARBA" id="ARBA00022679"/>
    </source>
</evidence>
<dbReference type="AlphaFoldDB" id="A0A172Q973"/>
<dbReference type="PANTHER" id="PTHR30185">
    <property type="entry name" value="CRYPTIC BETA-GLUCOSIDE BGL OPERON ANTITERMINATOR"/>
    <property type="match status" value="1"/>
</dbReference>
<dbReference type="EMBL" id="CP014699">
    <property type="protein sequence ID" value="AND80000.1"/>
    <property type="molecule type" value="Genomic_DNA"/>
</dbReference>
<dbReference type="GO" id="GO:0009401">
    <property type="term" value="P:phosphoenolpyruvate-dependent sugar phosphotransferase system"/>
    <property type="evidence" value="ECO:0007669"/>
    <property type="project" value="InterPro"/>
</dbReference>
<dbReference type="InterPro" id="IPR050661">
    <property type="entry name" value="BglG_antiterminators"/>
</dbReference>
<dbReference type="Pfam" id="PF00874">
    <property type="entry name" value="PRD"/>
    <property type="match status" value="1"/>
</dbReference>
<gene>
    <name evidence="8" type="ORF">A0O21_08290</name>
</gene>
<evidence type="ECO:0000313" key="8">
    <source>
        <dbReference type="EMBL" id="AND80000.1"/>
    </source>
</evidence>
<dbReference type="PANTHER" id="PTHR30185:SF12">
    <property type="entry name" value="TRANSCRIPTIONAL REGULATOR MANR"/>
    <property type="match status" value="1"/>
</dbReference>
<keyword evidence="1" id="KW-0808">Transferase</keyword>
<dbReference type="RefSeq" id="WP_067064178.1">
    <property type="nucleotide sequence ID" value="NZ_CP014699.1"/>
</dbReference>
<dbReference type="Pfam" id="PF05043">
    <property type="entry name" value="Mga"/>
    <property type="match status" value="1"/>
</dbReference>
<feature type="domain" description="PRD" evidence="7">
    <location>
        <begin position="293"/>
        <end position="400"/>
    </location>
</feature>
<proteinExistence type="predicted"/>
<name>A0A172Q973_9STRE</name>
<dbReference type="PROSITE" id="PS51372">
    <property type="entry name" value="PRD_2"/>
    <property type="match status" value="1"/>
</dbReference>
<keyword evidence="3" id="KW-0805">Transcription regulation</keyword>
<dbReference type="KEGG" id="spat:A0O21_08290"/>
<evidence type="ECO:0000259" key="6">
    <source>
        <dbReference type="PROSITE" id="PS51094"/>
    </source>
</evidence>
<dbReference type="InterPro" id="IPR013196">
    <property type="entry name" value="HTH_11"/>
</dbReference>
<dbReference type="GO" id="GO:0006355">
    <property type="term" value="P:regulation of DNA-templated transcription"/>
    <property type="evidence" value="ECO:0007669"/>
    <property type="project" value="InterPro"/>
</dbReference>
<dbReference type="Gene3D" id="3.40.50.2300">
    <property type="match status" value="1"/>
</dbReference>
<dbReference type="InterPro" id="IPR002178">
    <property type="entry name" value="PTS_EIIA_type-2_dom"/>
</dbReference>
<accession>A0A172Q973</accession>
<dbReference type="InterPro" id="IPR007737">
    <property type="entry name" value="Mga_HTH"/>
</dbReference>
<dbReference type="InterPro" id="IPR036095">
    <property type="entry name" value="PTS_EIIB-like_sf"/>
</dbReference>
<dbReference type="InterPro" id="IPR036390">
    <property type="entry name" value="WH_DNA-bd_sf"/>
</dbReference>
<dbReference type="Pfam" id="PF00359">
    <property type="entry name" value="PTS_EIIA_2"/>
    <property type="match status" value="1"/>
</dbReference>